<reference evidence="2" key="1">
    <citation type="journal article" date="2019" name="bioRxiv">
        <title>The Genome of the Zebra Mussel, Dreissena polymorpha: A Resource for Invasive Species Research.</title>
        <authorList>
            <person name="McCartney M.A."/>
            <person name="Auch B."/>
            <person name="Kono T."/>
            <person name="Mallez S."/>
            <person name="Zhang Y."/>
            <person name="Obille A."/>
            <person name="Becker A."/>
            <person name="Abrahante J.E."/>
            <person name="Garbe J."/>
            <person name="Badalamenti J.P."/>
            <person name="Herman A."/>
            <person name="Mangelson H."/>
            <person name="Liachko I."/>
            <person name="Sullivan S."/>
            <person name="Sone E.D."/>
            <person name="Koren S."/>
            <person name="Silverstein K.A.T."/>
            <person name="Beckman K.B."/>
            <person name="Gohl D.M."/>
        </authorList>
    </citation>
    <scope>NUCLEOTIDE SEQUENCE</scope>
    <source>
        <strain evidence="2">Duluth1</strain>
        <tissue evidence="2">Whole animal</tissue>
    </source>
</reference>
<proteinExistence type="predicted"/>
<comment type="caution">
    <text evidence="2">The sequence shown here is derived from an EMBL/GenBank/DDBJ whole genome shotgun (WGS) entry which is preliminary data.</text>
</comment>
<gene>
    <name evidence="2" type="ORF">DPMN_138062</name>
</gene>
<organism evidence="2 3">
    <name type="scientific">Dreissena polymorpha</name>
    <name type="common">Zebra mussel</name>
    <name type="synonym">Mytilus polymorpha</name>
    <dbReference type="NCBI Taxonomy" id="45954"/>
    <lineage>
        <taxon>Eukaryota</taxon>
        <taxon>Metazoa</taxon>
        <taxon>Spiralia</taxon>
        <taxon>Lophotrochozoa</taxon>
        <taxon>Mollusca</taxon>
        <taxon>Bivalvia</taxon>
        <taxon>Autobranchia</taxon>
        <taxon>Heteroconchia</taxon>
        <taxon>Euheterodonta</taxon>
        <taxon>Imparidentia</taxon>
        <taxon>Neoheterodontei</taxon>
        <taxon>Myida</taxon>
        <taxon>Dreissenoidea</taxon>
        <taxon>Dreissenidae</taxon>
        <taxon>Dreissena</taxon>
    </lineage>
</organism>
<evidence type="ECO:0000256" key="1">
    <source>
        <dbReference type="SAM" id="MobiDB-lite"/>
    </source>
</evidence>
<reference evidence="2" key="2">
    <citation type="submission" date="2020-11" db="EMBL/GenBank/DDBJ databases">
        <authorList>
            <person name="McCartney M.A."/>
            <person name="Auch B."/>
            <person name="Kono T."/>
            <person name="Mallez S."/>
            <person name="Becker A."/>
            <person name="Gohl D.M."/>
            <person name="Silverstein K.A.T."/>
            <person name="Koren S."/>
            <person name="Bechman K.B."/>
            <person name="Herman A."/>
            <person name="Abrahante J.E."/>
            <person name="Garbe J."/>
        </authorList>
    </citation>
    <scope>NUCLEOTIDE SEQUENCE</scope>
    <source>
        <strain evidence="2">Duluth1</strain>
        <tissue evidence="2">Whole animal</tissue>
    </source>
</reference>
<dbReference type="AlphaFoldDB" id="A0A9D4G3K9"/>
<dbReference type="Proteomes" id="UP000828390">
    <property type="component" value="Unassembled WGS sequence"/>
</dbReference>
<protein>
    <submittedName>
        <fullName evidence="2">Uncharacterized protein</fullName>
    </submittedName>
</protein>
<feature type="region of interest" description="Disordered" evidence="1">
    <location>
        <begin position="101"/>
        <end position="126"/>
    </location>
</feature>
<feature type="compositionally biased region" description="Basic and acidic residues" evidence="1">
    <location>
        <begin position="102"/>
        <end position="113"/>
    </location>
</feature>
<accession>A0A9D4G3K9</accession>
<keyword evidence="3" id="KW-1185">Reference proteome</keyword>
<name>A0A9D4G3K9_DREPO</name>
<evidence type="ECO:0000313" key="3">
    <source>
        <dbReference type="Proteomes" id="UP000828390"/>
    </source>
</evidence>
<sequence>MFFHRSGIFELVRDINKTNVLSNFHDDWANIVTSRVLTRFLKIQIRKTAPPTGSHVFQRPRTTFELNQHIIKANILTKIFFDLFHEDLTINVTSRVLTNKCGRTDDGRSDDGQRPVTKADQSNQMS</sequence>
<dbReference type="EMBL" id="JAIWYP010000006">
    <property type="protein sequence ID" value="KAH3809686.1"/>
    <property type="molecule type" value="Genomic_DNA"/>
</dbReference>
<evidence type="ECO:0000313" key="2">
    <source>
        <dbReference type="EMBL" id="KAH3809686.1"/>
    </source>
</evidence>